<proteinExistence type="predicted"/>
<accession>A0ACC0PUC5</accession>
<sequence length="160" mass="17950">MRRTKNRKQEKNPRFHESGDSDDDEEDVRLVIGIVALPVVLPLPQDAADDPAGAFPLPPELSAFQHLHLHKSYVRETDERKGPIERFKRCDRTPLRELFLSSLPGIILVTVVWLDHCHIFNSKLVLGSPETATDADYAAILGVIGHECKFCGREGTVLMV</sequence>
<keyword evidence="2" id="KW-1185">Reference proteome</keyword>
<gene>
    <name evidence="1" type="ORF">RHMOL_Rhmol02G0272800</name>
</gene>
<dbReference type="EMBL" id="CM046389">
    <property type="protein sequence ID" value="KAI8569362.1"/>
    <property type="molecule type" value="Genomic_DNA"/>
</dbReference>
<reference evidence="1" key="1">
    <citation type="submission" date="2022-02" db="EMBL/GenBank/DDBJ databases">
        <title>Plant Genome Project.</title>
        <authorList>
            <person name="Zhang R.-G."/>
        </authorList>
    </citation>
    <scope>NUCLEOTIDE SEQUENCE</scope>
    <source>
        <strain evidence="1">AT1</strain>
    </source>
</reference>
<comment type="caution">
    <text evidence="1">The sequence shown here is derived from an EMBL/GenBank/DDBJ whole genome shotgun (WGS) entry which is preliminary data.</text>
</comment>
<evidence type="ECO:0000313" key="1">
    <source>
        <dbReference type="EMBL" id="KAI8569362.1"/>
    </source>
</evidence>
<organism evidence="1 2">
    <name type="scientific">Rhododendron molle</name>
    <name type="common">Chinese azalea</name>
    <name type="synonym">Azalea mollis</name>
    <dbReference type="NCBI Taxonomy" id="49168"/>
    <lineage>
        <taxon>Eukaryota</taxon>
        <taxon>Viridiplantae</taxon>
        <taxon>Streptophyta</taxon>
        <taxon>Embryophyta</taxon>
        <taxon>Tracheophyta</taxon>
        <taxon>Spermatophyta</taxon>
        <taxon>Magnoliopsida</taxon>
        <taxon>eudicotyledons</taxon>
        <taxon>Gunneridae</taxon>
        <taxon>Pentapetalae</taxon>
        <taxon>asterids</taxon>
        <taxon>Ericales</taxon>
        <taxon>Ericaceae</taxon>
        <taxon>Ericoideae</taxon>
        <taxon>Rhodoreae</taxon>
        <taxon>Rhododendron</taxon>
    </lineage>
</organism>
<name>A0ACC0PUC5_RHOML</name>
<dbReference type="Proteomes" id="UP001062846">
    <property type="component" value="Chromosome 2"/>
</dbReference>
<protein>
    <submittedName>
        <fullName evidence="1">Uncharacterized protein</fullName>
    </submittedName>
</protein>
<evidence type="ECO:0000313" key="2">
    <source>
        <dbReference type="Proteomes" id="UP001062846"/>
    </source>
</evidence>